<feature type="compositionally biased region" description="Basic and acidic residues" evidence="1">
    <location>
        <begin position="333"/>
        <end position="350"/>
    </location>
</feature>
<dbReference type="EMBL" id="JAVIJP010000030">
    <property type="protein sequence ID" value="KAL3633287.1"/>
    <property type="molecule type" value="Genomic_DNA"/>
</dbReference>
<feature type="region of interest" description="Disordered" evidence="1">
    <location>
        <begin position="294"/>
        <end position="351"/>
    </location>
</feature>
<reference evidence="3" key="1">
    <citation type="journal article" date="2024" name="IScience">
        <title>Strigolactones Initiate the Formation of Haustorium-like Structures in Castilleja.</title>
        <authorList>
            <person name="Buerger M."/>
            <person name="Peterson D."/>
            <person name="Chory J."/>
        </authorList>
    </citation>
    <scope>NUCLEOTIDE SEQUENCE [LARGE SCALE GENOMIC DNA]</scope>
</reference>
<accession>A0ABD3CXG6</accession>
<proteinExistence type="predicted"/>
<evidence type="ECO:0000313" key="3">
    <source>
        <dbReference type="Proteomes" id="UP001632038"/>
    </source>
</evidence>
<dbReference type="PANTHER" id="PTHR34660:SF3">
    <property type="entry name" value="RRM DOMAIN-CONTAINING PROTEIN"/>
    <property type="match status" value="1"/>
</dbReference>
<dbReference type="Proteomes" id="UP001632038">
    <property type="component" value="Unassembled WGS sequence"/>
</dbReference>
<feature type="compositionally biased region" description="Basic and acidic residues" evidence="1">
    <location>
        <begin position="40"/>
        <end position="66"/>
    </location>
</feature>
<feature type="region of interest" description="Disordered" evidence="1">
    <location>
        <begin position="1"/>
        <end position="249"/>
    </location>
</feature>
<feature type="compositionally biased region" description="Polar residues" evidence="1">
    <location>
        <begin position="451"/>
        <end position="477"/>
    </location>
</feature>
<feature type="region of interest" description="Disordered" evidence="1">
    <location>
        <begin position="451"/>
        <end position="505"/>
    </location>
</feature>
<feature type="compositionally biased region" description="Polar residues" evidence="1">
    <location>
        <begin position="85"/>
        <end position="99"/>
    </location>
</feature>
<feature type="compositionally biased region" description="Basic residues" evidence="1">
    <location>
        <begin position="67"/>
        <end position="81"/>
    </location>
</feature>
<feature type="compositionally biased region" description="Basic and acidic residues" evidence="1">
    <location>
        <begin position="305"/>
        <end position="314"/>
    </location>
</feature>
<organism evidence="2 3">
    <name type="scientific">Castilleja foliolosa</name>
    <dbReference type="NCBI Taxonomy" id="1961234"/>
    <lineage>
        <taxon>Eukaryota</taxon>
        <taxon>Viridiplantae</taxon>
        <taxon>Streptophyta</taxon>
        <taxon>Embryophyta</taxon>
        <taxon>Tracheophyta</taxon>
        <taxon>Spermatophyta</taxon>
        <taxon>Magnoliopsida</taxon>
        <taxon>eudicotyledons</taxon>
        <taxon>Gunneridae</taxon>
        <taxon>Pentapetalae</taxon>
        <taxon>asterids</taxon>
        <taxon>lamiids</taxon>
        <taxon>Lamiales</taxon>
        <taxon>Orobanchaceae</taxon>
        <taxon>Pedicularideae</taxon>
        <taxon>Castillejinae</taxon>
        <taxon>Castilleja</taxon>
    </lineage>
</organism>
<sequence>MSRCFPFPPPGYENKARPDNDDDLELIVKKDKDKRHKDKKAKDKKERSERKDKERAEGKHNEDKDRKQKKHRDKKDKKRDRQKSSEAIQVSGPSENQNGKKPGPDEKPGDWANGFRISAGIGKRVRNNDGPTYNKKAKHGSSEEKEILRPYIEKPGPDNSKPGNGNNGYRKSVEMAENQNAEKPGPDKKPGNGANCFRISVETGKRVGNDDWATDKKTENHIVGPSENQNGKKPGPDNKLDAGAHNDRILVEMGKRVRYDNGAKYNNYHDSMSNGHSLGVDAICSGNSSGEKRIMVENGSYQANKVEKKKEGREKKKNRDKSKKEDKKRKKEEKKDKVKEKSKEKVKQRASDVNLLECCASKPEDLLKESWDKQGKLPKLLEPVLNGVIHENGNRHDNMSRPAISSRQVSQNGTMIASPEPVINNVRDAEPGQTAIVSTPEYVSAHTDNHAVSNGLKTTGPDSTGKTTNGPDSTGKTINVLRRRQGKNNFSSRPPSASVKPKEKVKAAHPDLKYLSQILTVPELESSLFEADQEWLSGCKDAKRLNFRSSMVEWTDRVWAEAIRLESADVIALPYVIPY</sequence>
<name>A0ABD3CXG6_9LAMI</name>
<dbReference type="AlphaFoldDB" id="A0ABD3CXG6"/>
<feature type="compositionally biased region" description="Basic residues" evidence="1">
    <location>
        <begin position="315"/>
        <end position="332"/>
    </location>
</feature>
<feature type="compositionally biased region" description="Basic and acidic residues" evidence="1">
    <location>
        <begin position="140"/>
        <end position="156"/>
    </location>
</feature>
<evidence type="ECO:0000313" key="2">
    <source>
        <dbReference type="EMBL" id="KAL3633287.1"/>
    </source>
</evidence>
<comment type="caution">
    <text evidence="2">The sequence shown here is derived from an EMBL/GenBank/DDBJ whole genome shotgun (WGS) entry which is preliminary data.</text>
</comment>
<protein>
    <submittedName>
        <fullName evidence="2">Uncharacterized protein</fullName>
    </submittedName>
</protein>
<feature type="compositionally biased region" description="Basic and acidic residues" evidence="1">
    <location>
        <begin position="203"/>
        <end position="220"/>
    </location>
</feature>
<dbReference type="PANTHER" id="PTHR34660">
    <property type="entry name" value="MYB-LIKE PROTEIN X"/>
    <property type="match status" value="1"/>
</dbReference>
<feature type="compositionally biased region" description="Pro residues" evidence="1">
    <location>
        <begin position="1"/>
        <end position="11"/>
    </location>
</feature>
<feature type="compositionally biased region" description="Basic and acidic residues" evidence="1">
    <location>
        <begin position="234"/>
        <end position="249"/>
    </location>
</feature>
<evidence type="ECO:0000256" key="1">
    <source>
        <dbReference type="SAM" id="MobiDB-lite"/>
    </source>
</evidence>
<gene>
    <name evidence="2" type="ORF">CASFOL_022814</name>
</gene>
<keyword evidence="3" id="KW-1185">Reference proteome</keyword>